<evidence type="ECO:0008006" key="4">
    <source>
        <dbReference type="Google" id="ProtNLM"/>
    </source>
</evidence>
<organism evidence="2 3">
    <name type="scientific">Galactobacter caseinivorans</name>
    <dbReference type="NCBI Taxonomy" id="2676123"/>
    <lineage>
        <taxon>Bacteria</taxon>
        <taxon>Bacillati</taxon>
        <taxon>Actinomycetota</taxon>
        <taxon>Actinomycetes</taxon>
        <taxon>Micrococcales</taxon>
        <taxon>Micrococcaceae</taxon>
        <taxon>Galactobacter</taxon>
    </lineage>
</organism>
<feature type="transmembrane region" description="Helical" evidence="1">
    <location>
        <begin position="93"/>
        <end position="112"/>
    </location>
</feature>
<keyword evidence="1" id="KW-0812">Transmembrane</keyword>
<keyword evidence="3" id="KW-1185">Reference proteome</keyword>
<keyword evidence="1" id="KW-0472">Membrane</keyword>
<dbReference type="InterPro" id="IPR025962">
    <property type="entry name" value="SdpI/YhfL"/>
</dbReference>
<dbReference type="Pfam" id="PF13630">
    <property type="entry name" value="SdpI"/>
    <property type="match status" value="1"/>
</dbReference>
<feature type="transmembrane region" description="Helical" evidence="1">
    <location>
        <begin position="6"/>
        <end position="30"/>
    </location>
</feature>
<proteinExistence type="predicted"/>
<evidence type="ECO:0000313" key="3">
    <source>
        <dbReference type="Proteomes" id="UP000273119"/>
    </source>
</evidence>
<dbReference type="RefSeq" id="WP_121485541.1">
    <property type="nucleotide sequence ID" value="NZ_QQXL01000006.1"/>
</dbReference>
<sequence length="123" mass="12806">MREVDLQGLAVGLSAMSVLLFVCLALLASFTKADSLSANRMFGIKTKHTLRSEDAWTAGHLAARTTVLAASICSLGVSVIAVAFILFGEFFVASLIASIGVLLTLIMIGVAAHKANVAAKKAE</sequence>
<keyword evidence="1" id="KW-1133">Transmembrane helix</keyword>
<feature type="transmembrane region" description="Helical" evidence="1">
    <location>
        <begin position="67"/>
        <end position="87"/>
    </location>
</feature>
<gene>
    <name evidence="2" type="ORF">DWQ67_10355</name>
</gene>
<comment type="caution">
    <text evidence="2">The sequence shown here is derived from an EMBL/GenBank/DDBJ whole genome shotgun (WGS) entry which is preliminary data.</text>
</comment>
<dbReference type="AlphaFoldDB" id="A0A496PHD5"/>
<dbReference type="Proteomes" id="UP000273119">
    <property type="component" value="Unassembled WGS sequence"/>
</dbReference>
<dbReference type="EMBL" id="QQXL01000006">
    <property type="protein sequence ID" value="RKW69870.1"/>
    <property type="molecule type" value="Genomic_DNA"/>
</dbReference>
<reference evidence="2 3" key="1">
    <citation type="submission" date="2018-07" db="EMBL/GenBank/DDBJ databases">
        <title>Arthrobacter sp. nov., isolated from raw cow's milk with high bacterial count.</title>
        <authorList>
            <person name="Hahne J."/>
            <person name="Isele D."/>
            <person name="Lipski A."/>
        </authorList>
    </citation>
    <scope>NUCLEOTIDE SEQUENCE [LARGE SCALE GENOMIC DNA]</scope>
    <source>
        <strain evidence="2 3">JZ R-183</strain>
    </source>
</reference>
<name>A0A496PHD5_9MICC</name>
<evidence type="ECO:0000256" key="1">
    <source>
        <dbReference type="SAM" id="Phobius"/>
    </source>
</evidence>
<protein>
    <recommendedName>
        <fullName evidence="4">SdpI family protein</fullName>
    </recommendedName>
</protein>
<evidence type="ECO:0000313" key="2">
    <source>
        <dbReference type="EMBL" id="RKW69870.1"/>
    </source>
</evidence>
<accession>A0A496PHD5</accession>